<dbReference type="PROSITE" id="PS00175">
    <property type="entry name" value="PG_MUTASE"/>
    <property type="match status" value="1"/>
</dbReference>
<dbReference type="CDD" id="cd07067">
    <property type="entry name" value="HP_PGM_like"/>
    <property type="match status" value="1"/>
</dbReference>
<dbReference type="Pfam" id="PF00300">
    <property type="entry name" value="His_Phos_1"/>
    <property type="match status" value="1"/>
</dbReference>
<dbReference type="Proteomes" id="UP000705983">
    <property type="component" value="Unassembled WGS sequence"/>
</dbReference>
<name>A0ABS2TDU9_9ACTO</name>
<dbReference type="InterPro" id="IPR013078">
    <property type="entry name" value="His_Pase_superF_clade-1"/>
</dbReference>
<dbReference type="SMART" id="SM00855">
    <property type="entry name" value="PGAM"/>
    <property type="match status" value="1"/>
</dbReference>
<reference evidence="2" key="1">
    <citation type="submission" date="2021-02" db="EMBL/GenBank/DDBJ databases">
        <title>Leucobacter sp. CX169.</title>
        <authorList>
            <person name="Cheng Y."/>
        </authorList>
    </citation>
    <scope>NUCLEOTIDE SEQUENCE [LARGE SCALE GENOMIC DNA]</scope>
    <source>
        <strain evidence="2">JY899</strain>
    </source>
</reference>
<accession>A0ABS2TDU9</accession>
<dbReference type="InterPro" id="IPR050275">
    <property type="entry name" value="PGM_Phosphatase"/>
</dbReference>
<dbReference type="EMBL" id="JAFFJS010000002">
    <property type="protein sequence ID" value="MBM9432834.1"/>
    <property type="molecule type" value="Genomic_DNA"/>
</dbReference>
<dbReference type="SUPFAM" id="SSF53254">
    <property type="entry name" value="Phosphoglycerate mutase-like"/>
    <property type="match status" value="1"/>
</dbReference>
<dbReference type="PANTHER" id="PTHR48100">
    <property type="entry name" value="BROAD-SPECIFICITY PHOSPHATASE YOR283W-RELATED"/>
    <property type="match status" value="1"/>
</dbReference>
<dbReference type="InterPro" id="IPR001345">
    <property type="entry name" value="PG/BPGM_mutase_AS"/>
</dbReference>
<dbReference type="InterPro" id="IPR029033">
    <property type="entry name" value="His_PPase_superfam"/>
</dbReference>
<comment type="caution">
    <text evidence="1">The sequence shown here is derived from an EMBL/GenBank/DDBJ whole genome shotgun (WGS) entry which is preliminary data.</text>
</comment>
<protein>
    <submittedName>
        <fullName evidence="1">Histidine phosphatase family protein</fullName>
    </submittedName>
</protein>
<organism evidence="1 2">
    <name type="scientific">Flaviflexus equikiangi</name>
    <dbReference type="NCBI Taxonomy" id="2758573"/>
    <lineage>
        <taxon>Bacteria</taxon>
        <taxon>Bacillati</taxon>
        <taxon>Actinomycetota</taxon>
        <taxon>Actinomycetes</taxon>
        <taxon>Actinomycetales</taxon>
        <taxon>Actinomycetaceae</taxon>
        <taxon>Flaviflexus</taxon>
    </lineage>
</organism>
<keyword evidence="2" id="KW-1185">Reference proteome</keyword>
<dbReference type="Gene3D" id="3.40.50.1240">
    <property type="entry name" value="Phosphoglycerate mutase-like"/>
    <property type="match status" value="1"/>
</dbReference>
<sequence>MSQLILWRHGQTDLNKQRRLQGASDYPLNDSGRAQARSAAKKIAALGPTVIVSSNLVRAYDTATALASVTNQEIHVDPRVQERSFGSWEGMTVDEIAAVDPEGLTLWRNGREPGGDVETREHCGQRFAAAIADWGNRFLEMGVEDGVLVVVSHGGAISNGVMTMLGVNPSLAQPLAGLDNCHWAVLSPQANRTPVWRLNGYNIS</sequence>
<dbReference type="PANTHER" id="PTHR48100:SF62">
    <property type="entry name" value="GLUCOSYL-3-PHOSPHOGLYCERATE PHOSPHATASE"/>
    <property type="match status" value="1"/>
</dbReference>
<evidence type="ECO:0000313" key="2">
    <source>
        <dbReference type="Proteomes" id="UP000705983"/>
    </source>
</evidence>
<gene>
    <name evidence="1" type="ORF">JVW63_03850</name>
</gene>
<evidence type="ECO:0000313" key="1">
    <source>
        <dbReference type="EMBL" id="MBM9432834.1"/>
    </source>
</evidence>
<proteinExistence type="predicted"/>